<evidence type="ECO:0000256" key="1">
    <source>
        <dbReference type="ARBA" id="ARBA00022723"/>
    </source>
</evidence>
<accession>A0AAD7MRB2</accession>
<reference evidence="7" key="1">
    <citation type="submission" date="2023-03" db="EMBL/GenBank/DDBJ databases">
        <title>Massive genome expansion in bonnet fungi (Mycena s.s.) driven by repeated elements and novel gene families across ecological guilds.</title>
        <authorList>
            <consortium name="Lawrence Berkeley National Laboratory"/>
            <person name="Harder C.B."/>
            <person name="Miyauchi S."/>
            <person name="Viragh M."/>
            <person name="Kuo A."/>
            <person name="Thoen E."/>
            <person name="Andreopoulos B."/>
            <person name="Lu D."/>
            <person name="Skrede I."/>
            <person name="Drula E."/>
            <person name="Henrissat B."/>
            <person name="Morin E."/>
            <person name="Kohler A."/>
            <person name="Barry K."/>
            <person name="LaButti K."/>
            <person name="Morin E."/>
            <person name="Salamov A."/>
            <person name="Lipzen A."/>
            <person name="Mereny Z."/>
            <person name="Hegedus B."/>
            <person name="Baldrian P."/>
            <person name="Stursova M."/>
            <person name="Weitz H."/>
            <person name="Taylor A."/>
            <person name="Grigoriev I.V."/>
            <person name="Nagy L.G."/>
            <person name="Martin F."/>
            <person name="Kauserud H."/>
        </authorList>
    </citation>
    <scope>NUCLEOTIDE SEQUENCE</scope>
    <source>
        <strain evidence="7">CBHHK182m</strain>
    </source>
</reference>
<evidence type="ECO:0000256" key="3">
    <source>
        <dbReference type="ARBA" id="ARBA00022833"/>
    </source>
</evidence>
<keyword evidence="1" id="KW-0479">Metal-binding</keyword>
<dbReference type="Proteomes" id="UP001215598">
    <property type="component" value="Unassembled WGS sequence"/>
</dbReference>
<keyword evidence="8" id="KW-1185">Reference proteome</keyword>
<feature type="domain" description="MYND-type" evidence="6">
    <location>
        <begin position="41"/>
        <end position="80"/>
    </location>
</feature>
<dbReference type="Gene3D" id="6.10.140.2220">
    <property type="match status" value="1"/>
</dbReference>
<dbReference type="PROSITE" id="PS50865">
    <property type="entry name" value="ZF_MYND_2"/>
    <property type="match status" value="1"/>
</dbReference>
<feature type="compositionally biased region" description="Basic residues" evidence="5">
    <location>
        <begin position="1"/>
        <end position="10"/>
    </location>
</feature>
<dbReference type="InterPro" id="IPR002893">
    <property type="entry name" value="Znf_MYND"/>
</dbReference>
<dbReference type="EMBL" id="JARKIB010000172">
    <property type="protein sequence ID" value="KAJ7728524.1"/>
    <property type="molecule type" value="Genomic_DNA"/>
</dbReference>
<evidence type="ECO:0000256" key="5">
    <source>
        <dbReference type="SAM" id="MobiDB-lite"/>
    </source>
</evidence>
<evidence type="ECO:0000313" key="7">
    <source>
        <dbReference type="EMBL" id="KAJ7728524.1"/>
    </source>
</evidence>
<dbReference type="GO" id="GO:0008270">
    <property type="term" value="F:zinc ion binding"/>
    <property type="evidence" value="ECO:0007669"/>
    <property type="project" value="UniProtKB-KW"/>
</dbReference>
<evidence type="ECO:0000256" key="2">
    <source>
        <dbReference type="ARBA" id="ARBA00022771"/>
    </source>
</evidence>
<organism evidence="7 8">
    <name type="scientific">Mycena metata</name>
    <dbReference type="NCBI Taxonomy" id="1033252"/>
    <lineage>
        <taxon>Eukaryota</taxon>
        <taxon>Fungi</taxon>
        <taxon>Dikarya</taxon>
        <taxon>Basidiomycota</taxon>
        <taxon>Agaricomycotina</taxon>
        <taxon>Agaricomycetes</taxon>
        <taxon>Agaricomycetidae</taxon>
        <taxon>Agaricales</taxon>
        <taxon>Marasmiineae</taxon>
        <taxon>Mycenaceae</taxon>
        <taxon>Mycena</taxon>
    </lineage>
</organism>
<evidence type="ECO:0000259" key="6">
    <source>
        <dbReference type="PROSITE" id="PS50865"/>
    </source>
</evidence>
<dbReference type="SUPFAM" id="SSF144232">
    <property type="entry name" value="HIT/MYND zinc finger-like"/>
    <property type="match status" value="1"/>
</dbReference>
<comment type="caution">
    <text evidence="7">The sequence shown here is derived from an EMBL/GenBank/DDBJ whole genome shotgun (WGS) entry which is preliminary data.</text>
</comment>
<dbReference type="Pfam" id="PF01753">
    <property type="entry name" value="zf-MYND"/>
    <property type="match status" value="1"/>
</dbReference>
<dbReference type="PROSITE" id="PS01360">
    <property type="entry name" value="ZF_MYND_1"/>
    <property type="match status" value="1"/>
</dbReference>
<sequence>MPGRGKKSAATKKPTPENLKYFDKTDGTGDSEYEGAPVRYCTMNGCFNHLNLKECSNCKSAYYCSKECQRANWKQHKAACNHNVSQLAPVDGEEPVLQRNLRHWTQRFDASLLCACIRGLNLKYQWERLDQGGMMIVVEPRPHANQGSRWRIKNAGVYRNEDIMSILESARMADHYRDVVLPMHNAERRRLRESSGGTSDFASVIIMAGNVGPDALEGDHPPTMRFKPVDVHQDVVASMPMVQYELDWLRELENQVHNDHPMKHISGSGTVALVPRK</sequence>
<gene>
    <name evidence="7" type="ORF">B0H16DRAFT_1588905</name>
</gene>
<protein>
    <recommendedName>
        <fullName evidence="6">MYND-type domain-containing protein</fullName>
    </recommendedName>
</protein>
<dbReference type="AlphaFoldDB" id="A0AAD7MRB2"/>
<feature type="region of interest" description="Disordered" evidence="5">
    <location>
        <begin position="1"/>
        <end position="26"/>
    </location>
</feature>
<evidence type="ECO:0000256" key="4">
    <source>
        <dbReference type="PROSITE-ProRule" id="PRU00134"/>
    </source>
</evidence>
<proteinExistence type="predicted"/>
<name>A0AAD7MRB2_9AGAR</name>
<keyword evidence="3" id="KW-0862">Zinc</keyword>
<evidence type="ECO:0000313" key="8">
    <source>
        <dbReference type="Proteomes" id="UP001215598"/>
    </source>
</evidence>
<keyword evidence="2 4" id="KW-0863">Zinc-finger</keyword>